<organism evidence="1">
    <name type="scientific">viral metagenome</name>
    <dbReference type="NCBI Taxonomy" id="1070528"/>
    <lineage>
        <taxon>unclassified sequences</taxon>
        <taxon>metagenomes</taxon>
        <taxon>organismal metagenomes</taxon>
    </lineage>
</organism>
<dbReference type="InterPro" id="IPR008775">
    <property type="entry name" value="Phytyl_CoA_dOase-like"/>
</dbReference>
<dbReference type="Pfam" id="PF05721">
    <property type="entry name" value="PhyH"/>
    <property type="match status" value="1"/>
</dbReference>
<evidence type="ECO:0008006" key="2">
    <source>
        <dbReference type="Google" id="ProtNLM"/>
    </source>
</evidence>
<protein>
    <recommendedName>
        <fullName evidence="2">Phytanoyl-CoA dioxygenase</fullName>
    </recommendedName>
</protein>
<name>A0A6C0HT12_9ZZZZ</name>
<dbReference type="AlphaFoldDB" id="A0A6C0HT12"/>
<proteinExistence type="predicted"/>
<dbReference type="EMBL" id="MN740006">
    <property type="protein sequence ID" value="QHT83033.1"/>
    <property type="molecule type" value="Genomic_DNA"/>
</dbReference>
<sequence>MFCAKETLRETIARNGVAVIPEVLDEAECEAMVNGIWDYLEHITQNWVLPIDRRNQKTWREFYNLFPKHGMLLQHFEVGHAQSSWDVRQNPKVLEIFEEFWRCDKSDLLSSFDGLSFSFPPEVTNRGWHRKTWYHTDQTFTKPEFYCLQSYVTGLDIEEGDATLSVYEGSHLFHAEFAEKFGITSKDNWHMLSKEQEAFYAERCNVINVLSPKGSLVLWDSRTIHCGMEPRKGRANPKFRAITYLCYMERRLASAADLKKKRTAFEEKRTTSHYPCKIKLFAKTPRTYGKGVEGCESLPDVVLDSIGRRLAGFD</sequence>
<accession>A0A6C0HT12</accession>
<dbReference type="PANTHER" id="PTHR31630:SF6">
    <property type="entry name" value="PHYTANOYL-COA DIOXYGENASE-RELATED"/>
    <property type="match status" value="1"/>
</dbReference>
<dbReference type="Gene3D" id="2.60.120.620">
    <property type="entry name" value="q2cbj1_9rhob like domain"/>
    <property type="match status" value="1"/>
</dbReference>
<evidence type="ECO:0000313" key="1">
    <source>
        <dbReference type="EMBL" id="QHT83033.1"/>
    </source>
</evidence>
<dbReference type="SUPFAM" id="SSF51197">
    <property type="entry name" value="Clavaminate synthase-like"/>
    <property type="match status" value="1"/>
</dbReference>
<dbReference type="PANTHER" id="PTHR31630">
    <property type="entry name" value="PHYTANOYL-COA DIOXYGENASE-RELATED-RELATED"/>
    <property type="match status" value="1"/>
</dbReference>
<reference evidence="1" key="1">
    <citation type="journal article" date="2020" name="Nature">
        <title>Giant virus diversity and host interactions through global metagenomics.</title>
        <authorList>
            <person name="Schulz F."/>
            <person name="Roux S."/>
            <person name="Paez-Espino D."/>
            <person name="Jungbluth S."/>
            <person name="Walsh D.A."/>
            <person name="Denef V.J."/>
            <person name="McMahon K.D."/>
            <person name="Konstantinidis K.T."/>
            <person name="Eloe-Fadrosh E.A."/>
            <person name="Kyrpides N.C."/>
            <person name="Woyke T."/>
        </authorList>
    </citation>
    <scope>NUCLEOTIDE SEQUENCE</scope>
    <source>
        <strain evidence="1">GVMAG-M-3300023184-167</strain>
    </source>
</reference>